<evidence type="ECO:0000313" key="5">
    <source>
        <dbReference type="Proteomes" id="UP000814243"/>
    </source>
</evidence>
<reference evidence="4" key="1">
    <citation type="journal article" date="2021" name="G3 (Bethesda)">
        <title>Genome and transcriptome analysis of the beet armyworm Spodoptera exigua reveals targets for pest control. .</title>
        <authorList>
            <person name="Simon S."/>
            <person name="Breeschoten T."/>
            <person name="Jansen H.J."/>
            <person name="Dirks R.P."/>
            <person name="Schranz M.E."/>
            <person name="Ros V.I.D."/>
        </authorList>
    </citation>
    <scope>NUCLEOTIDE SEQUENCE</scope>
    <source>
        <strain evidence="4">TB_SE_WUR_2020</strain>
    </source>
</reference>
<keyword evidence="2" id="KW-0812">Transmembrane</keyword>
<feature type="region of interest" description="Disordered" evidence="1">
    <location>
        <begin position="186"/>
        <end position="300"/>
    </location>
</feature>
<dbReference type="AlphaFoldDB" id="A0A922M4R2"/>
<dbReference type="EMBL" id="JACEFF010000852">
    <property type="protein sequence ID" value="KAH9629752.1"/>
    <property type="molecule type" value="Genomic_DNA"/>
</dbReference>
<sequence>MILKVLILLLVFVSFVASDSCVTYNFEKDFDDLFNNYAGLCYTGNHLSWITEQYSNFDLTGPNKLSTKFITPTPGNTMSCTTSFSFTMNAGGTIELEMYADSETNHNIQIMVFEEASDGVVGMANPAPAKGWRTVRIENLGGKYTFEGFVSIMAMASTDHIILIDSIRYLPPEMNPDLCKIYEEITSTTPTTTTPTTTTPTTTTPTTTTPTTTTPTTTTPTTTTPTTTTPTTTTPTTTTPTTTTPTTTTPTTTTPTTTTPTTTTPTTTIPTTTTPTNTIPTTTTPTTTTTSITTTTSANPDNTENTNSFWSPLIITMVVLLYLIVFVLICLLFYKLGKRKRKALDAKMNDIEDVPSTFKVPRVKSVYLDINSNPYTRNDLPTP</sequence>
<keyword evidence="2" id="KW-0472">Membrane</keyword>
<proteinExistence type="predicted"/>
<gene>
    <name evidence="4" type="ORF">HF086_009879</name>
</gene>
<evidence type="ECO:0000313" key="4">
    <source>
        <dbReference type="EMBL" id="KAH9629752.1"/>
    </source>
</evidence>
<feature type="compositionally biased region" description="Low complexity" evidence="1">
    <location>
        <begin position="186"/>
        <end position="297"/>
    </location>
</feature>
<feature type="transmembrane region" description="Helical" evidence="2">
    <location>
        <begin position="309"/>
        <end position="334"/>
    </location>
</feature>
<name>A0A922M4R2_SPOEX</name>
<organism evidence="4 5">
    <name type="scientific">Spodoptera exigua</name>
    <name type="common">Beet armyworm</name>
    <name type="synonym">Noctua fulgens</name>
    <dbReference type="NCBI Taxonomy" id="7107"/>
    <lineage>
        <taxon>Eukaryota</taxon>
        <taxon>Metazoa</taxon>
        <taxon>Ecdysozoa</taxon>
        <taxon>Arthropoda</taxon>
        <taxon>Hexapoda</taxon>
        <taxon>Insecta</taxon>
        <taxon>Pterygota</taxon>
        <taxon>Neoptera</taxon>
        <taxon>Endopterygota</taxon>
        <taxon>Lepidoptera</taxon>
        <taxon>Glossata</taxon>
        <taxon>Ditrysia</taxon>
        <taxon>Noctuoidea</taxon>
        <taxon>Noctuidae</taxon>
        <taxon>Amphipyrinae</taxon>
        <taxon>Spodoptera</taxon>
    </lineage>
</organism>
<feature type="signal peptide" evidence="3">
    <location>
        <begin position="1"/>
        <end position="18"/>
    </location>
</feature>
<evidence type="ECO:0000256" key="3">
    <source>
        <dbReference type="SAM" id="SignalP"/>
    </source>
</evidence>
<keyword evidence="2" id="KW-1133">Transmembrane helix</keyword>
<dbReference type="Proteomes" id="UP000814243">
    <property type="component" value="Unassembled WGS sequence"/>
</dbReference>
<feature type="chain" id="PRO_5037827905" evidence="3">
    <location>
        <begin position="19"/>
        <end position="383"/>
    </location>
</feature>
<dbReference type="PANTHER" id="PTHR21523">
    <property type="match status" value="1"/>
</dbReference>
<protein>
    <submittedName>
        <fullName evidence="4">Uncharacterized protein</fullName>
    </submittedName>
</protein>
<dbReference type="PANTHER" id="PTHR21523:SF47">
    <property type="entry name" value="SALIVARY GLUE PROTEIN SGS-3"/>
    <property type="match status" value="1"/>
</dbReference>
<keyword evidence="3" id="KW-0732">Signal</keyword>
<evidence type="ECO:0000256" key="2">
    <source>
        <dbReference type="SAM" id="Phobius"/>
    </source>
</evidence>
<accession>A0A922M4R2</accession>
<comment type="caution">
    <text evidence="4">The sequence shown here is derived from an EMBL/GenBank/DDBJ whole genome shotgun (WGS) entry which is preliminary data.</text>
</comment>
<evidence type="ECO:0000256" key="1">
    <source>
        <dbReference type="SAM" id="MobiDB-lite"/>
    </source>
</evidence>